<accession>A0ABY6C6T0</accession>
<reference evidence="2 3" key="1">
    <citation type="submission" date="2022-09" db="EMBL/GenBank/DDBJ databases">
        <title>Interaction between co-microsymbionts with complementary sets of symbiotic genes in legume-rhizobium systems.</title>
        <authorList>
            <person name="Safronova V."/>
            <person name="Sazanova A."/>
            <person name="Afonin A."/>
            <person name="Chirak E."/>
        </authorList>
    </citation>
    <scope>NUCLEOTIDE SEQUENCE [LARGE SCALE GENOMIC DNA]</scope>
    <source>
        <strain evidence="2 3">A18/4-1</strain>
        <plasmid evidence="2 3">p_unnamed1</plasmid>
    </source>
</reference>
<feature type="domain" description="BioF2-like acetyltransferase" evidence="1">
    <location>
        <begin position="137"/>
        <end position="247"/>
    </location>
</feature>
<dbReference type="Gene3D" id="3.40.630.30">
    <property type="match status" value="1"/>
</dbReference>
<evidence type="ECO:0000313" key="2">
    <source>
        <dbReference type="EMBL" id="UXN67847.1"/>
    </source>
</evidence>
<dbReference type="RefSeq" id="WP_262165355.1">
    <property type="nucleotide sequence ID" value="NZ_CP104964.1"/>
</dbReference>
<organism evidence="2 3">
    <name type="scientific">Devosia neptuniae</name>
    <dbReference type="NCBI Taxonomy" id="191302"/>
    <lineage>
        <taxon>Bacteria</taxon>
        <taxon>Pseudomonadati</taxon>
        <taxon>Pseudomonadota</taxon>
        <taxon>Alphaproteobacteria</taxon>
        <taxon>Hyphomicrobiales</taxon>
        <taxon>Devosiaceae</taxon>
        <taxon>Devosia</taxon>
    </lineage>
</organism>
<dbReference type="InterPro" id="IPR038740">
    <property type="entry name" value="BioF2-like_GNAT_dom"/>
</dbReference>
<keyword evidence="2" id="KW-0614">Plasmid</keyword>
<gene>
    <name evidence="2" type="ORF">N8A98_01950</name>
</gene>
<keyword evidence="3" id="KW-1185">Reference proteome</keyword>
<sequence length="280" mass="31233">MEYHADRFTDHSLMYWDDDRLVAVLPASQTNELLVSHGGLTYGGLVLAPRTRALDVLQALGALRDYARATGIEKIVYKAVPYIFHALPSQDDLYALTRLNARLVRRDISSVIHLDAPRKPSKGRKSLISRAKKAQLVMSESDDWNSFHRLLADVLARHGAAPVHSVDELRYLKSRFADRISLRCVEQDGKLLAATLIFFFDTVAHTQYIATSEDGKFLGALDFLLDEVIEECAGAGKKYFSFGISSENGGRELNEGLIAQKEGFGGRGVTLDWYEIDVND</sequence>
<evidence type="ECO:0000313" key="3">
    <source>
        <dbReference type="Proteomes" id="UP001061862"/>
    </source>
</evidence>
<protein>
    <submittedName>
        <fullName evidence="2">GNAT family N-acetyltransferase</fullName>
    </submittedName>
</protein>
<dbReference type="InterPro" id="IPR016181">
    <property type="entry name" value="Acyl_CoA_acyltransferase"/>
</dbReference>
<proteinExistence type="predicted"/>
<dbReference type="Proteomes" id="UP001061862">
    <property type="component" value="Plasmid p_unnamed1"/>
</dbReference>
<name>A0ABY6C6T0_9HYPH</name>
<geneLocation type="plasmid" evidence="2 3">
    <name>p_unnamed1</name>
</geneLocation>
<evidence type="ECO:0000259" key="1">
    <source>
        <dbReference type="Pfam" id="PF13480"/>
    </source>
</evidence>
<dbReference type="EMBL" id="CP104964">
    <property type="protein sequence ID" value="UXN67847.1"/>
    <property type="molecule type" value="Genomic_DNA"/>
</dbReference>
<dbReference type="Pfam" id="PF13480">
    <property type="entry name" value="Acetyltransf_6"/>
    <property type="match status" value="1"/>
</dbReference>
<dbReference type="SUPFAM" id="SSF55729">
    <property type="entry name" value="Acyl-CoA N-acyltransferases (Nat)"/>
    <property type="match status" value="1"/>
</dbReference>